<dbReference type="GO" id="GO:0005737">
    <property type="term" value="C:cytoplasm"/>
    <property type="evidence" value="ECO:0007669"/>
    <property type="project" value="TreeGrafter"/>
</dbReference>
<evidence type="ECO:0000256" key="6">
    <source>
        <dbReference type="ARBA" id="ARBA00022833"/>
    </source>
</evidence>
<accession>A0A9P1MXI7</accession>
<keyword evidence="11" id="KW-1133">Transmembrane helix</keyword>
<evidence type="ECO:0000256" key="1">
    <source>
        <dbReference type="ARBA" id="ARBA00010136"/>
    </source>
</evidence>
<feature type="binding site" evidence="9">
    <location>
        <position position="385"/>
    </location>
    <ligand>
        <name>Zn(2+)</name>
        <dbReference type="ChEBI" id="CHEBI:29105"/>
        <note>catalytic</note>
    </ligand>
</feature>
<comment type="similarity">
    <text evidence="1 11">Belongs to the peptidase M1 family.</text>
</comment>
<evidence type="ECO:0000313" key="14">
    <source>
        <dbReference type="EMBL" id="CAI5443919.1"/>
    </source>
</evidence>
<dbReference type="InterPro" id="IPR014782">
    <property type="entry name" value="Peptidase_M1_dom"/>
</dbReference>
<keyword evidence="11" id="KW-0472">Membrane</keyword>
<feature type="domain" description="Aminopeptidase N-like N-terminal" evidence="13">
    <location>
        <begin position="88"/>
        <end position="278"/>
    </location>
</feature>
<dbReference type="GO" id="GO:0016020">
    <property type="term" value="C:membrane"/>
    <property type="evidence" value="ECO:0007669"/>
    <property type="project" value="TreeGrafter"/>
</dbReference>
<comment type="caution">
    <text evidence="14">The sequence shown here is derived from an EMBL/GenBank/DDBJ whole genome shotgun (WGS) entry which is preliminary data.</text>
</comment>
<keyword evidence="7 11" id="KW-0482">Metalloprotease</keyword>
<dbReference type="Pfam" id="PF17900">
    <property type="entry name" value="Peptidase_M1_N"/>
    <property type="match status" value="1"/>
</dbReference>
<dbReference type="FunFam" id="1.10.390.10:FF:000013">
    <property type="entry name" value="Aminopeptidase N"/>
    <property type="match status" value="1"/>
</dbReference>
<dbReference type="InterPro" id="IPR034016">
    <property type="entry name" value="M1_APN-typ"/>
</dbReference>
<dbReference type="Gene3D" id="1.25.50.20">
    <property type="match status" value="1"/>
</dbReference>
<dbReference type="EMBL" id="CANHGI010000003">
    <property type="protein sequence ID" value="CAI5443919.1"/>
    <property type="molecule type" value="Genomic_DNA"/>
</dbReference>
<evidence type="ECO:0000256" key="2">
    <source>
        <dbReference type="ARBA" id="ARBA00022438"/>
    </source>
</evidence>
<evidence type="ECO:0000256" key="10">
    <source>
        <dbReference type="PIRSR" id="PIRSR634016-4"/>
    </source>
</evidence>
<evidence type="ECO:0000259" key="13">
    <source>
        <dbReference type="Pfam" id="PF17900"/>
    </source>
</evidence>
<sequence>METDAEKPKPTENSNTLYRLFLVIFGLIIIFIFAAPQEFDKILKEILPPSTTDGPGFPISPKPHPKILANGYKTDDSTIFRLPNLISPIEYELTIQAFLPGFGYQADSRNMTFEGEVLIKSEVLESTNQIFLHAQELNILQVKIMGEEKAEELQEVIIHRNYIEIKLAKDLERSSKITIFVKYFAKLRNDSKGFYDTTYIDENGQPRVAVVTQMEPDSARLAVPCFDEPAYKAVWKMTIIHPIGTQSLSNNDLIDTKEYDNEFLISTFLDSPKMSSYLLAFFISDFAHIQTYTRAGIRVRVWARAEEIKNMEMALISAVKIIDKFEDDFGVAYPMTKLDMVEVKVFEAGAMENWGLVTYRDGCLGYNEKLDNLRRKRFVRIIIAHELAHQWFGNLVTMEFWTRIWLNEGFATLFELTGADVAAKMNYNERNHFLLEVQNDALRYEYLSLFQPIDLPNHPMTFELKKSDKIGTFFSGISYQKAASVLSMIRKVVGKSVFDEGLRNYLKENQYKNVVDEELYKHLQKSYDRQNNQVESLNIESFAKSWTTKTMFPVVFVKKIAEDQVALKQFVFAKQNETIQMVDMEEAWDIPIYYQRELGKTEFLWLKKDHVIIENAKFVVLNVDSDALYRVRYDDALWQIISEQLNQDDSMFSVQTKYRLVSDSTVFNQELAIVEYLKRETEKLPIIPIKKLEERWKNVVENYANDEKIHEVELDYNTIVTQCKFQNCLPIVQKFIDQMKTCGPTQQISQCSTVPAQLRELVYCVGKKYDVEFKELVEKWRLVERRASEVYYFDRIEKCSPKEYERKSAGARTKHNFEMEQYEEMMKELRYRGIH</sequence>
<evidence type="ECO:0000256" key="9">
    <source>
        <dbReference type="PIRSR" id="PIRSR634016-3"/>
    </source>
</evidence>
<dbReference type="GO" id="GO:0005615">
    <property type="term" value="C:extracellular space"/>
    <property type="evidence" value="ECO:0007669"/>
    <property type="project" value="TreeGrafter"/>
</dbReference>
<evidence type="ECO:0000256" key="7">
    <source>
        <dbReference type="ARBA" id="ARBA00023049"/>
    </source>
</evidence>
<evidence type="ECO:0000256" key="8">
    <source>
        <dbReference type="PIRSR" id="PIRSR634016-1"/>
    </source>
</evidence>
<proteinExistence type="inferred from homology"/>
<protein>
    <recommendedName>
        <fullName evidence="11">Aminopeptidase</fullName>
        <ecNumber evidence="11">3.4.11.-</ecNumber>
    </recommendedName>
</protein>
<keyword evidence="11" id="KW-0812">Transmembrane</keyword>
<evidence type="ECO:0000313" key="15">
    <source>
        <dbReference type="Proteomes" id="UP001152747"/>
    </source>
</evidence>
<dbReference type="InterPro" id="IPR027268">
    <property type="entry name" value="Peptidase_M4/M1_CTD_sf"/>
</dbReference>
<evidence type="ECO:0000259" key="12">
    <source>
        <dbReference type="Pfam" id="PF01433"/>
    </source>
</evidence>
<dbReference type="InterPro" id="IPR050344">
    <property type="entry name" value="Peptidase_M1_aminopeptidases"/>
</dbReference>
<feature type="binding site" evidence="9">
    <location>
        <position position="408"/>
    </location>
    <ligand>
        <name>Zn(2+)</name>
        <dbReference type="ChEBI" id="CHEBI:29105"/>
        <note>catalytic</note>
    </ligand>
</feature>
<keyword evidence="5 11" id="KW-0378">Hydrolase</keyword>
<keyword evidence="3 11" id="KW-0645">Protease</keyword>
<feature type="transmembrane region" description="Helical" evidence="11">
    <location>
        <begin position="17"/>
        <end position="35"/>
    </location>
</feature>
<feature type="site" description="Transition state stabilizer" evidence="10">
    <location>
        <position position="479"/>
    </location>
</feature>
<dbReference type="GO" id="GO:0006508">
    <property type="term" value="P:proteolysis"/>
    <property type="evidence" value="ECO:0007669"/>
    <property type="project" value="UniProtKB-KW"/>
</dbReference>
<dbReference type="PANTHER" id="PTHR11533:SF299">
    <property type="entry name" value="AMINOPEPTIDASE"/>
    <property type="match status" value="1"/>
</dbReference>
<keyword evidence="6 9" id="KW-0862">Zinc</keyword>
<dbReference type="GO" id="GO:0070006">
    <property type="term" value="F:metalloaminopeptidase activity"/>
    <property type="evidence" value="ECO:0007669"/>
    <property type="project" value="TreeGrafter"/>
</dbReference>
<gene>
    <name evidence="14" type="ORF">CAMP_LOCUS6556</name>
</gene>
<dbReference type="SUPFAM" id="SSF55486">
    <property type="entry name" value="Metalloproteases ('zincins'), catalytic domain"/>
    <property type="match status" value="1"/>
</dbReference>
<dbReference type="OrthoDB" id="10031169at2759"/>
<dbReference type="CDD" id="cd09601">
    <property type="entry name" value="M1_APN-Q_like"/>
    <property type="match status" value="1"/>
</dbReference>
<dbReference type="AlphaFoldDB" id="A0A9P1MXI7"/>
<keyword evidence="15" id="KW-1185">Reference proteome</keyword>
<evidence type="ECO:0000256" key="11">
    <source>
        <dbReference type="RuleBase" id="RU364040"/>
    </source>
</evidence>
<dbReference type="Proteomes" id="UP001152747">
    <property type="component" value="Unassembled WGS sequence"/>
</dbReference>
<evidence type="ECO:0000256" key="3">
    <source>
        <dbReference type="ARBA" id="ARBA00022670"/>
    </source>
</evidence>
<dbReference type="Gene3D" id="2.60.40.1730">
    <property type="entry name" value="tricorn interacting facor f3 domain"/>
    <property type="match status" value="1"/>
</dbReference>
<dbReference type="Gene3D" id="1.10.390.10">
    <property type="entry name" value="Neutral Protease Domain 2"/>
    <property type="match status" value="1"/>
</dbReference>
<dbReference type="Gene3D" id="2.60.40.1910">
    <property type="match status" value="1"/>
</dbReference>
<dbReference type="InterPro" id="IPR001930">
    <property type="entry name" value="Peptidase_M1"/>
</dbReference>
<feature type="domain" description="Peptidase M1 membrane alanine aminopeptidase" evidence="12">
    <location>
        <begin position="315"/>
        <end position="546"/>
    </location>
</feature>
<dbReference type="InterPro" id="IPR042097">
    <property type="entry name" value="Aminopeptidase_N-like_N_sf"/>
</dbReference>
<organism evidence="14 15">
    <name type="scientific">Caenorhabditis angaria</name>
    <dbReference type="NCBI Taxonomy" id="860376"/>
    <lineage>
        <taxon>Eukaryota</taxon>
        <taxon>Metazoa</taxon>
        <taxon>Ecdysozoa</taxon>
        <taxon>Nematoda</taxon>
        <taxon>Chromadorea</taxon>
        <taxon>Rhabditida</taxon>
        <taxon>Rhabditina</taxon>
        <taxon>Rhabditomorpha</taxon>
        <taxon>Rhabditoidea</taxon>
        <taxon>Rhabditidae</taxon>
        <taxon>Peloderinae</taxon>
        <taxon>Caenorhabditis</taxon>
    </lineage>
</organism>
<dbReference type="EC" id="3.4.11.-" evidence="11"/>
<name>A0A9P1MXI7_9PELO</name>
<dbReference type="Pfam" id="PF01433">
    <property type="entry name" value="Peptidase_M1"/>
    <property type="match status" value="1"/>
</dbReference>
<dbReference type="PANTHER" id="PTHR11533">
    <property type="entry name" value="PROTEASE M1 ZINC METALLOPROTEASE"/>
    <property type="match status" value="1"/>
</dbReference>
<evidence type="ECO:0000256" key="4">
    <source>
        <dbReference type="ARBA" id="ARBA00022723"/>
    </source>
</evidence>
<dbReference type="PRINTS" id="PR00756">
    <property type="entry name" value="ALADIPTASE"/>
</dbReference>
<dbReference type="SUPFAM" id="SSF63737">
    <property type="entry name" value="Leukotriene A4 hydrolase N-terminal domain"/>
    <property type="match status" value="1"/>
</dbReference>
<keyword evidence="4 9" id="KW-0479">Metal-binding</keyword>
<dbReference type="GO" id="GO:0008270">
    <property type="term" value="F:zinc ion binding"/>
    <property type="evidence" value="ECO:0007669"/>
    <property type="project" value="UniProtKB-UniRule"/>
</dbReference>
<dbReference type="GO" id="GO:0042277">
    <property type="term" value="F:peptide binding"/>
    <property type="evidence" value="ECO:0007669"/>
    <property type="project" value="TreeGrafter"/>
</dbReference>
<keyword evidence="2 11" id="KW-0031">Aminopeptidase</keyword>
<dbReference type="InterPro" id="IPR045357">
    <property type="entry name" value="Aminopeptidase_N-like_N"/>
</dbReference>
<feature type="active site" description="Proton acceptor" evidence="8">
    <location>
        <position position="386"/>
    </location>
</feature>
<dbReference type="GO" id="GO:0043171">
    <property type="term" value="P:peptide catabolic process"/>
    <property type="evidence" value="ECO:0007669"/>
    <property type="project" value="TreeGrafter"/>
</dbReference>
<feature type="binding site" evidence="9">
    <location>
        <position position="389"/>
    </location>
    <ligand>
        <name>Zn(2+)</name>
        <dbReference type="ChEBI" id="CHEBI:29105"/>
        <note>catalytic</note>
    </ligand>
</feature>
<reference evidence="14" key="1">
    <citation type="submission" date="2022-11" db="EMBL/GenBank/DDBJ databases">
        <authorList>
            <person name="Kikuchi T."/>
        </authorList>
    </citation>
    <scope>NUCLEOTIDE SEQUENCE</scope>
    <source>
        <strain evidence="14">PS1010</strain>
    </source>
</reference>
<comment type="cofactor">
    <cofactor evidence="9 11">
        <name>Zn(2+)</name>
        <dbReference type="ChEBI" id="CHEBI:29105"/>
    </cofactor>
    <text evidence="9 11">Binds 1 zinc ion per subunit.</text>
</comment>
<evidence type="ECO:0000256" key="5">
    <source>
        <dbReference type="ARBA" id="ARBA00022801"/>
    </source>
</evidence>